<dbReference type="EMBL" id="MLAK01000982">
    <property type="protein sequence ID" value="OHS99873.1"/>
    <property type="molecule type" value="Genomic_DNA"/>
</dbReference>
<dbReference type="RefSeq" id="XP_068353010.1">
    <property type="nucleotide sequence ID" value="XM_068494131.1"/>
</dbReference>
<feature type="compositionally biased region" description="Polar residues" evidence="1">
    <location>
        <begin position="82"/>
        <end position="93"/>
    </location>
</feature>
<feature type="region of interest" description="Disordered" evidence="1">
    <location>
        <begin position="1"/>
        <end position="118"/>
    </location>
</feature>
<name>A0A1J4JME9_9EUKA</name>
<comment type="caution">
    <text evidence="2">The sequence shown here is derived from an EMBL/GenBank/DDBJ whole genome shotgun (WGS) entry which is preliminary data.</text>
</comment>
<sequence>MSILSPGGDAGADAPPPQQSRYGGLRSNNKARNRRDKVKFFDSADWAMRNQNQQGAQGQGADQGNLPTANFQNMPDQGADDGQSNSFLANESNADAGGSVLAGGDADGQSPLSGSPLT</sequence>
<dbReference type="AlphaFoldDB" id="A0A1J4JME9"/>
<keyword evidence="3" id="KW-1185">Reference proteome</keyword>
<evidence type="ECO:0000313" key="3">
    <source>
        <dbReference type="Proteomes" id="UP000179807"/>
    </source>
</evidence>
<accession>A0A1J4JME9</accession>
<feature type="compositionally biased region" description="Polar residues" evidence="1">
    <location>
        <begin position="66"/>
        <end position="75"/>
    </location>
</feature>
<dbReference type="VEuPathDB" id="TrichDB:TRFO_08172"/>
<evidence type="ECO:0000313" key="2">
    <source>
        <dbReference type="EMBL" id="OHS99873.1"/>
    </source>
</evidence>
<reference evidence="2" key="1">
    <citation type="submission" date="2016-10" db="EMBL/GenBank/DDBJ databases">
        <authorList>
            <person name="Benchimol M."/>
            <person name="Almeida L.G."/>
            <person name="Vasconcelos A.T."/>
            <person name="Perreira-Neves A."/>
            <person name="Rosa I.A."/>
            <person name="Tasca T."/>
            <person name="Bogo M.R."/>
            <person name="de Souza W."/>
        </authorList>
    </citation>
    <scope>NUCLEOTIDE SEQUENCE [LARGE SCALE GENOMIC DNA]</scope>
    <source>
        <strain evidence="2">K</strain>
    </source>
</reference>
<dbReference type="GeneID" id="94828835"/>
<proteinExistence type="predicted"/>
<dbReference type="OrthoDB" id="10508809at2759"/>
<feature type="compositionally biased region" description="Low complexity" evidence="1">
    <location>
        <begin position="50"/>
        <end position="65"/>
    </location>
</feature>
<organism evidence="2 3">
    <name type="scientific">Tritrichomonas foetus</name>
    <dbReference type="NCBI Taxonomy" id="1144522"/>
    <lineage>
        <taxon>Eukaryota</taxon>
        <taxon>Metamonada</taxon>
        <taxon>Parabasalia</taxon>
        <taxon>Tritrichomonadida</taxon>
        <taxon>Tritrichomonadidae</taxon>
        <taxon>Tritrichomonas</taxon>
    </lineage>
</organism>
<gene>
    <name evidence="2" type="ORF">TRFO_08172</name>
</gene>
<protein>
    <submittedName>
        <fullName evidence="2">Uncharacterized protein</fullName>
    </submittedName>
</protein>
<evidence type="ECO:0000256" key="1">
    <source>
        <dbReference type="SAM" id="MobiDB-lite"/>
    </source>
</evidence>
<dbReference type="Proteomes" id="UP000179807">
    <property type="component" value="Unassembled WGS sequence"/>
</dbReference>